<reference evidence="2 3" key="1">
    <citation type="journal article" date="2010" name="ChemBioChem">
        <title>Cloning and characterization of the biosynthetic gene cluster of 16-membered macrolide antibiotic FD-891: involvement of a dual functional cytochrome P450 monooxygenase catalyzing epoxidation and hydroxylation.</title>
        <authorList>
            <person name="Kudo F."/>
            <person name="Motegi A."/>
            <person name="Mizoue K."/>
            <person name="Eguchi T."/>
        </authorList>
    </citation>
    <scope>NUCLEOTIDE SEQUENCE [LARGE SCALE GENOMIC DNA]</scope>
    <source>
        <strain evidence="2 3">A-8890</strain>
    </source>
</reference>
<sequence length="97" mass="10566">MALTDITASAVVQAIEEFDRRGRDAFLETHGFGRARRYLLEHDGKFYDSKAIAGVAHGYLAGQEVLESGEFSGGEGHAVSVLRDLGFRVVDEPDGRP</sequence>
<dbReference type="RefSeq" id="WP_286249937.1">
    <property type="nucleotide sequence ID" value="NZ_AP018448.1"/>
</dbReference>
<dbReference type="EMBL" id="AP018448">
    <property type="protein sequence ID" value="BBC31266.1"/>
    <property type="molecule type" value="Genomic_DNA"/>
</dbReference>
<name>A0ABM7F5T5_9ACTN</name>
<accession>A0ABM7F5T5</accession>
<dbReference type="InterPro" id="IPR058807">
    <property type="entry name" value="ScoMcrA_N"/>
</dbReference>
<keyword evidence="3" id="KW-1185">Reference proteome</keyword>
<feature type="domain" description="ScoMcrA-like N-terminal head" evidence="1">
    <location>
        <begin position="5"/>
        <end position="90"/>
    </location>
</feature>
<organism evidence="2 3">
    <name type="scientific">Streptomyces graminofaciens</name>
    <dbReference type="NCBI Taxonomy" id="68212"/>
    <lineage>
        <taxon>Bacteria</taxon>
        <taxon>Bacillati</taxon>
        <taxon>Actinomycetota</taxon>
        <taxon>Actinomycetes</taxon>
        <taxon>Kitasatosporales</taxon>
        <taxon>Streptomycetaceae</taxon>
        <taxon>Streptomyces</taxon>
    </lineage>
</organism>
<proteinExistence type="predicted"/>
<dbReference type="Proteomes" id="UP001321542">
    <property type="component" value="Chromosome"/>
</dbReference>
<reference evidence="2 3" key="2">
    <citation type="journal article" date="2023" name="ChemBioChem">
        <title>Acyltransferase Domain Exchange between Two Independent Type I Polyketide Synthases in the Same Producer Strain of Macrolide Antibiotics.</title>
        <authorList>
            <person name="Kudo F."/>
            <person name="Kishikawa K."/>
            <person name="Tsuboi K."/>
            <person name="Kido T."/>
            <person name="Usui T."/>
            <person name="Hashimoto J."/>
            <person name="Shin-Ya K."/>
            <person name="Miyanaga A."/>
            <person name="Eguchi T."/>
        </authorList>
    </citation>
    <scope>NUCLEOTIDE SEQUENCE [LARGE SCALE GENOMIC DNA]</scope>
    <source>
        <strain evidence="2 3">A-8890</strain>
    </source>
</reference>
<dbReference type="Pfam" id="PF26345">
    <property type="entry name" value="ScoMcrA_N"/>
    <property type="match status" value="1"/>
</dbReference>
<evidence type="ECO:0000313" key="2">
    <source>
        <dbReference type="EMBL" id="BBC31266.1"/>
    </source>
</evidence>
<protein>
    <recommendedName>
        <fullName evidence="1">ScoMcrA-like N-terminal head domain-containing protein</fullName>
    </recommendedName>
</protein>
<evidence type="ECO:0000259" key="1">
    <source>
        <dbReference type="Pfam" id="PF26345"/>
    </source>
</evidence>
<gene>
    <name evidence="2" type="ORF">SGFS_025600</name>
</gene>
<evidence type="ECO:0000313" key="3">
    <source>
        <dbReference type="Proteomes" id="UP001321542"/>
    </source>
</evidence>